<name>F0V498_MYTGA</name>
<keyword evidence="2" id="KW-0964">Secreted</keyword>
<organism evidence="6">
    <name type="scientific">Mytilus galloprovincialis</name>
    <name type="common">Mediterranean mussel</name>
    <dbReference type="NCBI Taxonomy" id="29158"/>
    <lineage>
        <taxon>Eukaryota</taxon>
        <taxon>Metazoa</taxon>
        <taxon>Spiralia</taxon>
        <taxon>Lophotrochozoa</taxon>
        <taxon>Mollusca</taxon>
        <taxon>Bivalvia</taxon>
        <taxon>Autobranchia</taxon>
        <taxon>Pteriomorphia</taxon>
        <taxon>Mytilida</taxon>
        <taxon>Mytiloidea</taxon>
        <taxon>Mytilidae</taxon>
        <taxon>Mytilinae</taxon>
        <taxon>Mytilus</taxon>
    </lineage>
</organism>
<sequence>MKIPWFCTFISILVLTDVFAEQKKCSEADSDLIKYIKWQMEISNGGLNSPSPQKCQCKPKDVLKERPAFFAFLKGNSAFTGHDVLKFDDLRTNIGNHYNPSTGHFTAPKPGLYEISCLLYGYNNSRVTFQINKNDQLFAYGFTPGREWNSNTLSLLMELKKGDKVYVKHRIPSRRETVQGSQHAYFSGRLLQ</sequence>
<protein>
    <submittedName>
        <fullName evidence="6">Putative C1q domain containing protein MgC1q61</fullName>
    </submittedName>
</protein>
<proteinExistence type="evidence at transcript level"/>
<evidence type="ECO:0000313" key="6">
    <source>
        <dbReference type="EMBL" id="CBX41710.1"/>
    </source>
</evidence>
<evidence type="ECO:0000256" key="3">
    <source>
        <dbReference type="ARBA" id="ARBA00022729"/>
    </source>
</evidence>
<dbReference type="SMR" id="F0V498"/>
<dbReference type="AlphaFoldDB" id="F0V498"/>
<dbReference type="InterPro" id="IPR008983">
    <property type="entry name" value="Tumour_necrosis_fac-like_dom"/>
</dbReference>
<evidence type="ECO:0000256" key="4">
    <source>
        <dbReference type="SAM" id="SignalP"/>
    </source>
</evidence>
<evidence type="ECO:0000256" key="1">
    <source>
        <dbReference type="ARBA" id="ARBA00004613"/>
    </source>
</evidence>
<feature type="chain" id="PRO_5003262521" evidence="4">
    <location>
        <begin position="21"/>
        <end position="192"/>
    </location>
</feature>
<dbReference type="EMBL" id="FR715640">
    <property type="protein sequence ID" value="CBX41710.1"/>
    <property type="molecule type" value="mRNA"/>
</dbReference>
<dbReference type="GO" id="GO:0005576">
    <property type="term" value="C:extracellular region"/>
    <property type="evidence" value="ECO:0007669"/>
    <property type="project" value="UniProtKB-SubCell"/>
</dbReference>
<comment type="subcellular location">
    <subcellularLocation>
        <location evidence="1">Secreted</location>
    </subcellularLocation>
</comment>
<keyword evidence="3 4" id="KW-0732">Signal</keyword>
<dbReference type="InterPro" id="IPR001073">
    <property type="entry name" value="C1q_dom"/>
</dbReference>
<dbReference type="Gene3D" id="2.60.120.40">
    <property type="match status" value="1"/>
</dbReference>
<dbReference type="PANTHER" id="PTHR22923:SF113">
    <property type="entry name" value="COMPLEMENT C1Q-LIKE PROTEIN 4"/>
    <property type="match status" value="1"/>
</dbReference>
<dbReference type="SMART" id="SM00110">
    <property type="entry name" value="C1Q"/>
    <property type="match status" value="1"/>
</dbReference>
<evidence type="ECO:0000256" key="2">
    <source>
        <dbReference type="ARBA" id="ARBA00022525"/>
    </source>
</evidence>
<dbReference type="Pfam" id="PF00386">
    <property type="entry name" value="C1q"/>
    <property type="match status" value="1"/>
</dbReference>
<dbReference type="InterPro" id="IPR050822">
    <property type="entry name" value="Cerebellin_Synaptic_Org"/>
</dbReference>
<feature type="domain" description="C1q" evidence="5">
    <location>
        <begin position="62"/>
        <end position="192"/>
    </location>
</feature>
<dbReference type="PANTHER" id="PTHR22923">
    <property type="entry name" value="CEREBELLIN-RELATED"/>
    <property type="match status" value="1"/>
</dbReference>
<gene>
    <name evidence="6" type="primary">MgC1q61</name>
</gene>
<dbReference type="PROSITE" id="PS50871">
    <property type="entry name" value="C1Q"/>
    <property type="match status" value="1"/>
</dbReference>
<dbReference type="PRINTS" id="PR00007">
    <property type="entry name" value="COMPLEMNTC1Q"/>
</dbReference>
<accession>F0V498</accession>
<evidence type="ECO:0000259" key="5">
    <source>
        <dbReference type="PROSITE" id="PS50871"/>
    </source>
</evidence>
<feature type="signal peptide" evidence="4">
    <location>
        <begin position="1"/>
        <end position="20"/>
    </location>
</feature>
<reference evidence="6" key="1">
    <citation type="journal article" date="2011" name="Dev. Comp. Immunol.">
        <title>The C1q domain containing proteins of the Mediterranean mussel Mytilus galloprovincialis: A widespread and diverse family of immune-related molecules.</title>
        <authorList>
            <person name="Gerdol M."/>
            <person name="Manfrin C."/>
            <person name="De Moro G."/>
            <person name="Figueras A."/>
            <person name="Novoa B."/>
            <person name="Venier P."/>
            <person name="Pallavicini A."/>
        </authorList>
    </citation>
    <scope>NUCLEOTIDE SEQUENCE</scope>
</reference>
<dbReference type="SUPFAM" id="SSF49842">
    <property type="entry name" value="TNF-like"/>
    <property type="match status" value="1"/>
</dbReference>